<keyword evidence="1" id="KW-0378">Hydrolase</keyword>
<dbReference type="Gene3D" id="3.40.630.10">
    <property type="entry name" value="Zn peptidases"/>
    <property type="match status" value="1"/>
</dbReference>
<dbReference type="Proteomes" id="UP001194729">
    <property type="component" value="Unassembled WGS sequence"/>
</dbReference>
<dbReference type="SUPFAM" id="SSF53187">
    <property type="entry name" value="Zn-dependent exopeptidases"/>
    <property type="match status" value="1"/>
</dbReference>
<evidence type="ECO:0000313" key="4">
    <source>
        <dbReference type="Proteomes" id="UP001194729"/>
    </source>
</evidence>
<dbReference type="Pfam" id="PF01546">
    <property type="entry name" value="Peptidase_M20"/>
    <property type="match status" value="1"/>
</dbReference>
<accession>A0ABS0A0D0</accession>
<dbReference type="PRINTS" id="PR00934">
    <property type="entry name" value="XHISDIPTASE"/>
</dbReference>
<sequence length="273" mass="30013">LNGGHSGMDIIKGLGNANKMMTRLLDAMQKVGHVHIESIHGGSLRNAIPREANTIISFMKTDEIMDQFNRCKAAIHDEYKSLETKLDISLTDTTASKLVLSASESRNLVFTLLGIHNGVYRMSPDISDLVETSNNLARVTLEEGYLQIACLTRSSVDSSKTDLASSISAVMKLAEMKVTLSGDYPGWQPNTNSAILEIAKAKYETLFDHEPRVVACHAGLECGILGERYPGLDMISFGPNIRGAHSPDEHVEIPSVQKFWKYLLDILKDIPKA</sequence>
<dbReference type="PANTHER" id="PTHR43501:SF1">
    <property type="entry name" value="CYTOSOL NON-SPECIFIC DIPEPTIDASE"/>
    <property type="match status" value="1"/>
</dbReference>
<evidence type="ECO:0000259" key="2">
    <source>
        <dbReference type="Pfam" id="PF07687"/>
    </source>
</evidence>
<proteinExistence type="predicted"/>
<organism evidence="3 4">
    <name type="scientific">Nonlabens mediterrranea</name>
    <dbReference type="NCBI Taxonomy" id="1419947"/>
    <lineage>
        <taxon>Bacteria</taxon>
        <taxon>Pseudomonadati</taxon>
        <taxon>Bacteroidota</taxon>
        <taxon>Flavobacteriia</taxon>
        <taxon>Flavobacteriales</taxon>
        <taxon>Flavobacteriaceae</taxon>
        <taxon>Nonlabens</taxon>
    </lineage>
</organism>
<protein>
    <submittedName>
        <fullName evidence="3">M20/M25/M40 family metallo-hydrolase</fullName>
    </submittedName>
</protein>
<comment type="caution">
    <text evidence="3">The sequence shown here is derived from an EMBL/GenBank/DDBJ whole genome shotgun (WGS) entry which is preliminary data.</text>
</comment>
<dbReference type="InterPro" id="IPR001160">
    <property type="entry name" value="Peptidase_M20C"/>
</dbReference>
<gene>
    <name evidence="3" type="ORF">FNJ87_00180</name>
</gene>
<dbReference type="InterPro" id="IPR011650">
    <property type="entry name" value="Peptidase_M20_dimer"/>
</dbReference>
<feature type="non-terminal residue" evidence="3">
    <location>
        <position position="1"/>
    </location>
</feature>
<dbReference type="InterPro" id="IPR002933">
    <property type="entry name" value="Peptidase_M20"/>
</dbReference>
<evidence type="ECO:0000313" key="3">
    <source>
        <dbReference type="EMBL" id="MBF4982821.1"/>
    </source>
</evidence>
<keyword evidence="4" id="KW-1185">Reference proteome</keyword>
<reference evidence="3 4" key="1">
    <citation type="submission" date="2020-11" db="EMBL/GenBank/DDBJ databases">
        <title>P. mediterranea TC4 genome.</title>
        <authorList>
            <person name="Molmeret M."/>
        </authorList>
    </citation>
    <scope>NUCLEOTIDE SEQUENCE [LARGE SCALE GENOMIC DNA]</scope>
    <source>
        <strain evidence="3 4">TC4</strain>
    </source>
</reference>
<name>A0ABS0A0D0_9FLAO</name>
<dbReference type="EMBL" id="JADKYU010000007">
    <property type="protein sequence ID" value="MBF4982821.1"/>
    <property type="molecule type" value="Genomic_DNA"/>
</dbReference>
<dbReference type="Pfam" id="PF07687">
    <property type="entry name" value="M20_dimer"/>
    <property type="match status" value="1"/>
</dbReference>
<dbReference type="PANTHER" id="PTHR43501">
    <property type="entry name" value="CYTOSOL NON-SPECIFIC DIPEPTIDASE"/>
    <property type="match status" value="1"/>
</dbReference>
<feature type="domain" description="Peptidase M20 dimerisation" evidence="2">
    <location>
        <begin position="3"/>
        <end position="62"/>
    </location>
</feature>
<evidence type="ECO:0000256" key="1">
    <source>
        <dbReference type="ARBA" id="ARBA00022801"/>
    </source>
</evidence>